<sequence>MHLLLETSPERKSLEEIGRSLIEKKSVAVLTLAGGSGSRLGYEHPKGTFVLPTKKKPGRSLFQRQAEKIFKAGAPWVIMVSNETKDKTIEHLQTVVLPEYDMKVFLIVQEDIDALDKETKNPLLNMKGDHIQVPNGNGSVFKTLKASSYIAVDKDSVTPQSMSLLSALPDTRYFNIISIDNVLVRIADPAMVGYAQKYLLEVVSAGVPEMPNKKMGVFELINGRIEVTEYTSEEKRGLPLVNSDEKNLANIANHLVAKECIERMNPEEIPYHEAIKKIPHAGDPSPSAPNAIKRELFIFDGFRLANSHGVIEYGCNSYEGLKNKEGESDSIETCTRAVDEE</sequence>
<dbReference type="PANTHER" id="PTHR11952:SF2">
    <property type="entry name" value="LD24639P"/>
    <property type="match status" value="1"/>
</dbReference>
<dbReference type="Gene3D" id="3.90.550.10">
    <property type="entry name" value="Spore Coat Polysaccharide Biosynthesis Protein SpsA, Chain A"/>
    <property type="match status" value="1"/>
</dbReference>
<keyword evidence="4" id="KW-0808">Transferase</keyword>
<dbReference type="Pfam" id="PF01704">
    <property type="entry name" value="UDPGP"/>
    <property type="match status" value="1"/>
</dbReference>
<evidence type="ECO:0000313" key="8">
    <source>
        <dbReference type="Proteomes" id="UP000054524"/>
    </source>
</evidence>
<keyword evidence="5" id="KW-0548">Nucleotidyltransferase</keyword>
<organism evidence="7 8">
    <name type="scientific">Nematocida ausubeli (strain ATCC PRA-371 / ERTm2)</name>
    <name type="common">Nematode killer fungus</name>
    <dbReference type="NCBI Taxonomy" id="1913371"/>
    <lineage>
        <taxon>Eukaryota</taxon>
        <taxon>Fungi</taxon>
        <taxon>Fungi incertae sedis</taxon>
        <taxon>Microsporidia</taxon>
        <taxon>Nematocida</taxon>
    </lineage>
</organism>
<dbReference type="GO" id="GO:0003977">
    <property type="term" value="F:UDP-N-acetylglucosamine diphosphorylase activity"/>
    <property type="evidence" value="ECO:0007669"/>
    <property type="project" value="UniProtKB-EC"/>
</dbReference>
<evidence type="ECO:0000256" key="4">
    <source>
        <dbReference type="ARBA" id="ARBA00022679"/>
    </source>
</evidence>
<dbReference type="HOGENOM" id="CLU_844930_0_0_1"/>
<protein>
    <recommendedName>
        <fullName evidence="3">UDP-N-acetylglucosamine diphosphorylase</fullName>
        <ecNumber evidence="3">2.7.7.23</ecNumber>
    </recommendedName>
</protein>
<dbReference type="EMBL" id="AKIJ01000002">
    <property type="protein sequence ID" value="KFG26874.1"/>
    <property type="molecule type" value="Genomic_DNA"/>
</dbReference>
<dbReference type="InterPro" id="IPR029044">
    <property type="entry name" value="Nucleotide-diphossugar_trans"/>
</dbReference>
<dbReference type="Proteomes" id="UP000054524">
    <property type="component" value="Unassembled WGS sequence"/>
</dbReference>
<evidence type="ECO:0000256" key="5">
    <source>
        <dbReference type="ARBA" id="ARBA00022695"/>
    </source>
</evidence>
<comment type="similarity">
    <text evidence="2">Belongs to the UDPGP type 1 family.</text>
</comment>
<evidence type="ECO:0000256" key="2">
    <source>
        <dbReference type="ARBA" id="ARBA00010401"/>
    </source>
</evidence>
<dbReference type="AlphaFoldDB" id="A0A086J406"/>
<evidence type="ECO:0000256" key="1">
    <source>
        <dbReference type="ARBA" id="ARBA00005208"/>
    </source>
</evidence>
<evidence type="ECO:0000256" key="6">
    <source>
        <dbReference type="ARBA" id="ARBA00048493"/>
    </source>
</evidence>
<dbReference type="PANTHER" id="PTHR11952">
    <property type="entry name" value="UDP- GLUCOSE PYROPHOSPHORYLASE"/>
    <property type="match status" value="1"/>
</dbReference>
<reference evidence="7 8" key="1">
    <citation type="journal article" date="2014" name="Genome Announc.">
        <title>Genome Sequence of the Microsporidian Species Nematocida sp1 Strain ERTm6 (ATCC PRA-372).</title>
        <authorList>
            <person name="Bakowski M.A."/>
            <person name="Priest M."/>
            <person name="Young S."/>
            <person name="Cuomo C.A."/>
            <person name="Troemel E.R."/>
        </authorList>
    </citation>
    <scope>NUCLEOTIDE SEQUENCE [LARGE SCALE GENOMIC DNA]</scope>
    <source>
        <strain evidence="7 8">ERTm6</strain>
    </source>
</reference>
<evidence type="ECO:0000256" key="3">
    <source>
        <dbReference type="ARBA" id="ARBA00012457"/>
    </source>
</evidence>
<evidence type="ECO:0000313" key="7">
    <source>
        <dbReference type="EMBL" id="KFG26874.1"/>
    </source>
</evidence>
<dbReference type="InterPro" id="IPR039741">
    <property type="entry name" value="UDP-sugar_pyrophosphorylase"/>
</dbReference>
<dbReference type="EC" id="2.7.7.23" evidence="3"/>
<dbReference type="GO" id="GO:0006048">
    <property type="term" value="P:UDP-N-acetylglucosamine biosynthetic process"/>
    <property type="evidence" value="ECO:0007669"/>
    <property type="project" value="TreeGrafter"/>
</dbReference>
<comment type="catalytic activity">
    <reaction evidence="6">
        <text>N-acetyl-alpha-D-glucosamine 1-phosphate + UTP + H(+) = UDP-N-acetyl-alpha-D-glucosamine + diphosphate</text>
        <dbReference type="Rhea" id="RHEA:13509"/>
        <dbReference type="ChEBI" id="CHEBI:15378"/>
        <dbReference type="ChEBI" id="CHEBI:33019"/>
        <dbReference type="ChEBI" id="CHEBI:46398"/>
        <dbReference type="ChEBI" id="CHEBI:57705"/>
        <dbReference type="ChEBI" id="CHEBI:57776"/>
        <dbReference type="EC" id="2.7.7.23"/>
    </reaction>
</comment>
<name>A0A086J406_NEMA1</name>
<keyword evidence="8" id="KW-1185">Reference proteome</keyword>
<comment type="pathway">
    <text evidence="1">Nucleotide-sugar biosynthesis; UDP-N-acetyl-alpha-D-glucosamine biosynthesis; UDP-N-acetyl-alpha-D-glucosamine from N-acetyl-alpha-D-glucosamine 1-phosphate: step 1/1.</text>
</comment>
<dbReference type="RefSeq" id="XP_052905429.1">
    <property type="nucleotide sequence ID" value="XM_053048669.1"/>
</dbReference>
<dbReference type="SUPFAM" id="SSF53448">
    <property type="entry name" value="Nucleotide-diphospho-sugar transferases"/>
    <property type="match status" value="1"/>
</dbReference>
<dbReference type="InterPro" id="IPR002618">
    <property type="entry name" value="UDPGP_fam"/>
</dbReference>
<gene>
    <name evidence="7" type="ORF">NESG_01030</name>
</gene>
<proteinExistence type="inferred from homology"/>
<accession>A0A086J406</accession>
<comment type="caution">
    <text evidence="7">The sequence shown here is derived from an EMBL/GenBank/DDBJ whole genome shotgun (WGS) entry which is preliminary data.</text>
</comment>
<dbReference type="GeneID" id="77676003"/>